<dbReference type="PANTHER" id="PTHR11825:SF44">
    <property type="entry name" value="BRANCHED-CHAIN-AMINO-ACID AMINOTRANSFERASE"/>
    <property type="match status" value="1"/>
</dbReference>
<gene>
    <name evidence="18" type="primary">ilvE_2</name>
    <name evidence="18" type="ORF">Pph01_61890</name>
</gene>
<dbReference type="Gene3D" id="3.20.10.10">
    <property type="entry name" value="D-amino Acid Aminotransferase, subunit A, domain 2"/>
    <property type="match status" value="1"/>
</dbReference>
<evidence type="ECO:0000256" key="4">
    <source>
        <dbReference type="ARBA" id="ARBA00005072"/>
    </source>
</evidence>
<dbReference type="GO" id="GO:0009098">
    <property type="term" value="P:L-leucine biosynthetic process"/>
    <property type="evidence" value="ECO:0007669"/>
    <property type="project" value="UniProtKB-UniPathway"/>
</dbReference>
<keyword evidence="19" id="KW-1185">Reference proteome</keyword>
<dbReference type="GO" id="GO:0009097">
    <property type="term" value="P:isoleucine biosynthetic process"/>
    <property type="evidence" value="ECO:0007669"/>
    <property type="project" value="UniProtKB-UniPathway"/>
</dbReference>
<dbReference type="Proteomes" id="UP000622547">
    <property type="component" value="Unassembled WGS sequence"/>
</dbReference>
<dbReference type="InterPro" id="IPR043132">
    <property type="entry name" value="BCAT-like_C"/>
</dbReference>
<dbReference type="InterPro" id="IPR005786">
    <property type="entry name" value="B_amino_transII"/>
</dbReference>
<dbReference type="NCBIfam" id="NF009897">
    <property type="entry name" value="PRK13357.1"/>
    <property type="match status" value="1"/>
</dbReference>
<dbReference type="UniPathway" id="UPA00048">
    <property type="reaction ID" value="UER00073"/>
</dbReference>
<dbReference type="PIRSF" id="PIRSF006468">
    <property type="entry name" value="BCAT1"/>
    <property type="match status" value="1"/>
</dbReference>
<evidence type="ECO:0000256" key="3">
    <source>
        <dbReference type="ARBA" id="ARBA00004931"/>
    </source>
</evidence>
<comment type="catalytic activity">
    <reaction evidence="12 17">
        <text>L-isoleucine + 2-oxoglutarate = (S)-3-methyl-2-oxopentanoate + L-glutamate</text>
        <dbReference type="Rhea" id="RHEA:24801"/>
        <dbReference type="ChEBI" id="CHEBI:16810"/>
        <dbReference type="ChEBI" id="CHEBI:29985"/>
        <dbReference type="ChEBI" id="CHEBI:35146"/>
        <dbReference type="ChEBI" id="CHEBI:58045"/>
        <dbReference type="EC" id="2.6.1.42"/>
    </reaction>
</comment>
<evidence type="ECO:0000256" key="1">
    <source>
        <dbReference type="ARBA" id="ARBA00001933"/>
    </source>
</evidence>
<dbReference type="CDD" id="cd01557">
    <property type="entry name" value="BCAT_beta_family"/>
    <property type="match status" value="1"/>
</dbReference>
<keyword evidence="6 17" id="KW-0032">Aminotransferase</keyword>
<evidence type="ECO:0000256" key="9">
    <source>
        <dbReference type="ARBA" id="ARBA00022898"/>
    </source>
</evidence>
<keyword evidence="10 17" id="KW-0100">Branched-chain amino acid biosynthesis</keyword>
<evidence type="ECO:0000256" key="13">
    <source>
        <dbReference type="ARBA" id="ARBA00049229"/>
    </source>
</evidence>
<comment type="catalytic activity">
    <reaction evidence="11 17">
        <text>L-valine + 2-oxoglutarate = 3-methyl-2-oxobutanoate + L-glutamate</text>
        <dbReference type="Rhea" id="RHEA:24813"/>
        <dbReference type="ChEBI" id="CHEBI:11851"/>
        <dbReference type="ChEBI" id="CHEBI:16810"/>
        <dbReference type="ChEBI" id="CHEBI:29985"/>
        <dbReference type="ChEBI" id="CHEBI:57762"/>
        <dbReference type="EC" id="2.6.1.42"/>
    </reaction>
</comment>
<keyword evidence="8 17" id="KW-0808">Transferase</keyword>
<comment type="cofactor">
    <cofactor evidence="1 16">
        <name>pyridoxal 5'-phosphate</name>
        <dbReference type="ChEBI" id="CHEBI:597326"/>
    </cofactor>
</comment>
<accession>A0A8J3UAV0</accession>
<comment type="pathway">
    <text evidence="3">Amino-acid biosynthesis; L-valine biosynthesis; L-valine from pyruvate: step 4/4.</text>
</comment>
<dbReference type="GO" id="GO:0004084">
    <property type="term" value="F:branched-chain-amino-acid transaminase activity"/>
    <property type="evidence" value="ECO:0007669"/>
    <property type="project" value="UniProtKB-EC"/>
</dbReference>
<evidence type="ECO:0000256" key="16">
    <source>
        <dbReference type="RuleBase" id="RU004516"/>
    </source>
</evidence>
<dbReference type="Pfam" id="PF01063">
    <property type="entry name" value="Aminotran_4"/>
    <property type="match status" value="1"/>
</dbReference>
<organism evidence="18 19">
    <name type="scientific">Planotetraspora phitsanulokensis</name>
    <dbReference type="NCBI Taxonomy" id="575192"/>
    <lineage>
        <taxon>Bacteria</taxon>
        <taxon>Bacillati</taxon>
        <taxon>Actinomycetota</taxon>
        <taxon>Actinomycetes</taxon>
        <taxon>Streptosporangiales</taxon>
        <taxon>Streptosporangiaceae</taxon>
        <taxon>Planotetraspora</taxon>
    </lineage>
</organism>
<dbReference type="EMBL" id="BOOP01000031">
    <property type="protein sequence ID" value="GII41186.1"/>
    <property type="molecule type" value="Genomic_DNA"/>
</dbReference>
<evidence type="ECO:0000256" key="10">
    <source>
        <dbReference type="ARBA" id="ARBA00023304"/>
    </source>
</evidence>
<comment type="pathway">
    <text evidence="2">Amino-acid biosynthesis; L-isoleucine biosynthesis; L-isoleucine from 2-oxobutanoate: step 4/4.</text>
</comment>
<feature type="modified residue" description="N6-(pyridoxal phosphate)lysine" evidence="14">
    <location>
        <position position="205"/>
    </location>
</feature>
<dbReference type="GO" id="GO:0009099">
    <property type="term" value="P:L-valine biosynthetic process"/>
    <property type="evidence" value="ECO:0007669"/>
    <property type="project" value="UniProtKB-UniPathway"/>
</dbReference>
<evidence type="ECO:0000256" key="11">
    <source>
        <dbReference type="ARBA" id="ARBA00048212"/>
    </source>
</evidence>
<name>A0A8J3UAV0_9ACTN</name>
<dbReference type="AlphaFoldDB" id="A0A8J3UAV0"/>
<evidence type="ECO:0000313" key="19">
    <source>
        <dbReference type="Proteomes" id="UP000622547"/>
    </source>
</evidence>
<evidence type="ECO:0000256" key="17">
    <source>
        <dbReference type="RuleBase" id="RU004517"/>
    </source>
</evidence>
<reference evidence="18 19" key="1">
    <citation type="submission" date="2021-01" db="EMBL/GenBank/DDBJ databases">
        <title>Whole genome shotgun sequence of Planotetraspora phitsanulokensis NBRC 104273.</title>
        <authorList>
            <person name="Komaki H."/>
            <person name="Tamura T."/>
        </authorList>
    </citation>
    <scope>NUCLEOTIDE SEQUENCE [LARGE SCALE GENOMIC DNA]</scope>
    <source>
        <strain evidence="18 19">NBRC 104273</strain>
    </source>
</reference>
<dbReference type="PANTHER" id="PTHR11825">
    <property type="entry name" value="SUBGROUP IIII AMINOTRANSFERASE"/>
    <property type="match status" value="1"/>
</dbReference>
<proteinExistence type="inferred from homology"/>
<dbReference type="InterPro" id="IPR033939">
    <property type="entry name" value="BCAT_family"/>
</dbReference>
<dbReference type="SUPFAM" id="SSF56752">
    <property type="entry name" value="D-aminoacid aminotransferase-like PLP-dependent enzymes"/>
    <property type="match status" value="1"/>
</dbReference>
<evidence type="ECO:0000256" key="14">
    <source>
        <dbReference type="PIRSR" id="PIRSR006468-1"/>
    </source>
</evidence>
<dbReference type="Gene3D" id="3.30.470.10">
    <property type="match status" value="1"/>
</dbReference>
<sequence>MPPRMTLPVIELKPDSRPIPAEQREEVLASPGFGHHFTDHMVTITWTEDAGWHFARLVPYGPLPIDPANLTLHYSQTVFEGLKVFRGPDGNLGAFRPEENARRFQASARRMAMPELPEKTFLAACEALVAQDRAWVPSRPGHSLYLRPFMFATESGLGVRAAREFLFVVIASPTDGYFAGEVRPVSVWVAEEYVRAAPGGTGAAKTGANYAASLMGQAQAAAQGCDQVVWLDALERRWVEEMGAMNLFFVYGERIVTPELTGSLLPGITRASLLTLARDLGYKAEEARVSLQDWRRDSADGSLTEVFACGTAAGVVPVGSVKTALAQWTVGDGRPGEVTMRLRETLRQIQSGAAADPHGWMREMAGADHTAPGRQAARS</sequence>
<dbReference type="InterPro" id="IPR036038">
    <property type="entry name" value="Aminotransferase-like"/>
</dbReference>
<keyword evidence="7 17" id="KW-0028">Amino-acid biosynthesis</keyword>
<dbReference type="InterPro" id="IPR043131">
    <property type="entry name" value="BCAT-like_N"/>
</dbReference>
<evidence type="ECO:0000256" key="8">
    <source>
        <dbReference type="ARBA" id="ARBA00022679"/>
    </source>
</evidence>
<evidence type="ECO:0000256" key="15">
    <source>
        <dbReference type="RuleBase" id="RU004106"/>
    </source>
</evidence>
<dbReference type="InterPro" id="IPR001544">
    <property type="entry name" value="Aminotrans_IV"/>
</dbReference>
<dbReference type="PROSITE" id="PS00770">
    <property type="entry name" value="AA_TRANSFER_CLASS_4"/>
    <property type="match status" value="1"/>
</dbReference>
<comment type="catalytic activity">
    <reaction evidence="13 17">
        <text>L-leucine + 2-oxoglutarate = 4-methyl-2-oxopentanoate + L-glutamate</text>
        <dbReference type="Rhea" id="RHEA:18321"/>
        <dbReference type="ChEBI" id="CHEBI:16810"/>
        <dbReference type="ChEBI" id="CHEBI:17865"/>
        <dbReference type="ChEBI" id="CHEBI:29985"/>
        <dbReference type="ChEBI" id="CHEBI:57427"/>
        <dbReference type="EC" id="2.6.1.42"/>
    </reaction>
</comment>
<evidence type="ECO:0000256" key="2">
    <source>
        <dbReference type="ARBA" id="ARBA00004824"/>
    </source>
</evidence>
<dbReference type="InterPro" id="IPR018300">
    <property type="entry name" value="Aminotrans_IV_CS"/>
</dbReference>
<keyword evidence="9 16" id="KW-0663">Pyridoxal phosphate</keyword>
<evidence type="ECO:0000256" key="7">
    <source>
        <dbReference type="ARBA" id="ARBA00022605"/>
    </source>
</evidence>
<dbReference type="UniPathway" id="UPA00049">
    <property type="reaction ID" value="UER00062"/>
</dbReference>
<protein>
    <recommendedName>
        <fullName evidence="17">Branched-chain-amino-acid aminotransferase</fullName>
        <ecNumber evidence="17">2.6.1.42</ecNumber>
    </recommendedName>
</protein>
<evidence type="ECO:0000256" key="6">
    <source>
        <dbReference type="ARBA" id="ARBA00022576"/>
    </source>
</evidence>
<evidence type="ECO:0000256" key="5">
    <source>
        <dbReference type="ARBA" id="ARBA00009320"/>
    </source>
</evidence>
<evidence type="ECO:0000313" key="18">
    <source>
        <dbReference type="EMBL" id="GII41186.1"/>
    </source>
</evidence>
<dbReference type="EC" id="2.6.1.42" evidence="17"/>
<evidence type="ECO:0000256" key="12">
    <source>
        <dbReference type="ARBA" id="ARBA00048798"/>
    </source>
</evidence>
<comment type="caution">
    <text evidence="18">The sequence shown here is derived from an EMBL/GenBank/DDBJ whole genome shotgun (WGS) entry which is preliminary data.</text>
</comment>
<comment type="similarity">
    <text evidence="5 15">Belongs to the class-IV pyridoxal-phosphate-dependent aminotransferase family.</text>
</comment>
<comment type="pathway">
    <text evidence="4">Amino-acid biosynthesis; L-leucine biosynthesis; L-leucine from 3-methyl-2-oxobutanoate: step 4/4.</text>
</comment>
<dbReference type="NCBIfam" id="TIGR01123">
    <property type="entry name" value="ilvE_II"/>
    <property type="match status" value="1"/>
</dbReference>
<dbReference type="UniPathway" id="UPA00047">
    <property type="reaction ID" value="UER00058"/>
</dbReference>